<feature type="binding site" evidence="18">
    <location>
        <position position="355"/>
    </location>
    <ligand>
        <name>UDP-N-acetyl-alpha-D-glucosamine</name>
        <dbReference type="ChEBI" id="CHEBI:57705"/>
    </ligand>
</feature>
<comment type="caution">
    <text evidence="20">The sequence shown here is derived from an EMBL/GenBank/DDBJ whole genome shotgun (WGS) entry which is preliminary data.</text>
</comment>
<comment type="catalytic activity">
    <reaction evidence="16 18">
        <text>N-acetyl-alpha-D-glucosamine 1-phosphate + UTP + H(+) = UDP-N-acetyl-alpha-D-glucosamine + diphosphate</text>
        <dbReference type="Rhea" id="RHEA:13509"/>
        <dbReference type="ChEBI" id="CHEBI:15378"/>
        <dbReference type="ChEBI" id="CHEBI:33019"/>
        <dbReference type="ChEBI" id="CHEBI:46398"/>
        <dbReference type="ChEBI" id="CHEBI:57705"/>
        <dbReference type="ChEBI" id="CHEBI:57776"/>
        <dbReference type="EC" id="2.7.7.23"/>
    </reaction>
</comment>
<feature type="binding site" evidence="18">
    <location>
        <position position="146"/>
    </location>
    <ligand>
        <name>UDP-N-acetyl-alpha-D-glucosamine</name>
        <dbReference type="ChEBI" id="CHEBI:57705"/>
    </ligand>
</feature>
<keyword evidence="12 18" id="KW-0511">Multifunctional enzyme</keyword>
<dbReference type="NCBIfam" id="TIGR01173">
    <property type="entry name" value="glmU"/>
    <property type="match status" value="1"/>
</dbReference>
<dbReference type="InterPro" id="IPR005882">
    <property type="entry name" value="Bifunctional_GlmU"/>
</dbReference>
<evidence type="ECO:0000313" key="20">
    <source>
        <dbReference type="EMBL" id="GGF35186.1"/>
    </source>
</evidence>
<accession>A0A8J2YXL0</accession>
<evidence type="ECO:0000256" key="10">
    <source>
        <dbReference type="ARBA" id="ARBA00022960"/>
    </source>
</evidence>
<dbReference type="InterPro" id="IPR038009">
    <property type="entry name" value="GlmU_C_LbH"/>
</dbReference>
<evidence type="ECO:0000256" key="2">
    <source>
        <dbReference type="ARBA" id="ARBA00007707"/>
    </source>
</evidence>
<evidence type="ECO:0000256" key="8">
    <source>
        <dbReference type="ARBA" id="ARBA00022737"/>
    </source>
</evidence>
<dbReference type="SUPFAM" id="SSF51161">
    <property type="entry name" value="Trimeric LpxA-like enzymes"/>
    <property type="match status" value="1"/>
</dbReference>
<keyword evidence="5 18" id="KW-0808">Transferase</keyword>
<evidence type="ECO:0000256" key="15">
    <source>
        <dbReference type="ARBA" id="ARBA00048247"/>
    </source>
</evidence>
<feature type="binding site" evidence="18">
    <location>
        <position position="394"/>
    </location>
    <ligand>
        <name>acetyl-CoA</name>
        <dbReference type="ChEBI" id="CHEBI:57288"/>
    </ligand>
</feature>
<feature type="binding site" evidence="18">
    <location>
        <begin position="375"/>
        <end position="376"/>
    </location>
    <ligand>
        <name>acetyl-CoA</name>
        <dbReference type="ChEBI" id="CHEBI:57288"/>
    </ligand>
</feature>
<feature type="region of interest" description="Linker" evidence="18">
    <location>
        <begin position="236"/>
        <end position="256"/>
    </location>
</feature>
<evidence type="ECO:0000256" key="11">
    <source>
        <dbReference type="ARBA" id="ARBA00022984"/>
    </source>
</evidence>
<proteinExistence type="inferred from homology"/>
<keyword evidence="8 18" id="KW-0677">Repeat</keyword>
<feature type="binding site" evidence="18">
    <location>
        <position position="412"/>
    </location>
    <ligand>
        <name>acetyl-CoA</name>
        <dbReference type="ChEBI" id="CHEBI:57288"/>
    </ligand>
</feature>
<dbReference type="GO" id="GO:0000902">
    <property type="term" value="P:cell morphogenesis"/>
    <property type="evidence" value="ECO:0007669"/>
    <property type="project" value="UniProtKB-UniRule"/>
</dbReference>
<dbReference type="NCBIfam" id="NF010933">
    <property type="entry name" value="PRK14353.1"/>
    <property type="match status" value="1"/>
</dbReference>
<comment type="catalytic activity">
    <reaction evidence="15 18">
        <text>alpha-D-glucosamine 1-phosphate + acetyl-CoA = N-acetyl-alpha-D-glucosamine 1-phosphate + CoA + H(+)</text>
        <dbReference type="Rhea" id="RHEA:13725"/>
        <dbReference type="ChEBI" id="CHEBI:15378"/>
        <dbReference type="ChEBI" id="CHEBI:57287"/>
        <dbReference type="ChEBI" id="CHEBI:57288"/>
        <dbReference type="ChEBI" id="CHEBI:57776"/>
        <dbReference type="ChEBI" id="CHEBI:58516"/>
        <dbReference type="EC" id="2.3.1.157"/>
    </reaction>
</comment>
<organism evidence="20 21">
    <name type="scientific">Aliidongia dinghuensis</name>
    <dbReference type="NCBI Taxonomy" id="1867774"/>
    <lineage>
        <taxon>Bacteria</taxon>
        <taxon>Pseudomonadati</taxon>
        <taxon>Pseudomonadota</taxon>
        <taxon>Alphaproteobacteria</taxon>
        <taxon>Rhodospirillales</taxon>
        <taxon>Dongiaceae</taxon>
        <taxon>Aliidongia</taxon>
    </lineage>
</organism>
<dbReference type="GO" id="GO:0000287">
    <property type="term" value="F:magnesium ion binding"/>
    <property type="evidence" value="ECO:0007669"/>
    <property type="project" value="UniProtKB-UniRule"/>
</dbReference>
<dbReference type="CDD" id="cd02540">
    <property type="entry name" value="GT2_GlmU_N_bac"/>
    <property type="match status" value="1"/>
</dbReference>
<keyword evidence="13 18" id="KW-0012">Acyltransferase</keyword>
<dbReference type="EC" id="2.7.7.23" evidence="18"/>
<feature type="region of interest" description="Pyrophosphorylase" evidence="18">
    <location>
        <begin position="1"/>
        <end position="235"/>
    </location>
</feature>
<keyword evidence="11 18" id="KW-0573">Peptidoglycan synthesis</keyword>
<feature type="domain" description="MobA-like NTP transferase" evidence="19">
    <location>
        <begin position="12"/>
        <end position="136"/>
    </location>
</feature>
<keyword evidence="10 18" id="KW-0133">Cell shape</keyword>
<evidence type="ECO:0000256" key="4">
    <source>
        <dbReference type="ARBA" id="ARBA00022490"/>
    </source>
</evidence>
<feature type="binding site" evidence="18">
    <location>
        <position position="109"/>
    </location>
    <ligand>
        <name>Mg(2+)</name>
        <dbReference type="ChEBI" id="CHEBI:18420"/>
    </ligand>
</feature>
<comment type="function">
    <text evidence="17 18">Catalyzes the last two sequential reactions in the de novo biosynthetic pathway for UDP-N-acetylglucosamine (UDP-GlcNAc). The C-terminal domain catalyzes the transfer of acetyl group from acetyl coenzyme A to glucosamine-1-phosphate (GlcN-1-P) to produce N-acetylglucosamine-1-phosphate (GlcNAc-1-P), which is converted into UDP-GlcNAc by the transfer of uridine 5-monophosphate (from uridine 5-triphosphate), a reaction catalyzed by the N-terminal domain.</text>
</comment>
<keyword evidence="9 18" id="KW-0460">Magnesium</keyword>
<keyword evidence="6 18" id="KW-0548">Nucleotidyltransferase</keyword>
<keyword evidence="21" id="KW-1185">Reference proteome</keyword>
<feature type="binding site" evidence="18">
    <location>
        <position position="29"/>
    </location>
    <ligand>
        <name>UDP-N-acetyl-alpha-D-glucosamine</name>
        <dbReference type="ChEBI" id="CHEBI:57705"/>
    </ligand>
</feature>
<dbReference type="GO" id="GO:0009252">
    <property type="term" value="P:peptidoglycan biosynthetic process"/>
    <property type="evidence" value="ECO:0007669"/>
    <property type="project" value="UniProtKB-UniRule"/>
</dbReference>
<dbReference type="InterPro" id="IPR025877">
    <property type="entry name" value="MobA-like_NTP_Trfase"/>
</dbReference>
<comment type="pathway">
    <text evidence="18">Nucleotide-sugar biosynthesis; UDP-N-acetyl-alpha-D-glucosamine biosynthesis; N-acetyl-alpha-D-glucosamine 1-phosphate from alpha-D-glucosamine 6-phosphate (route II): step 2/2.</text>
</comment>
<feature type="binding site" evidence="18">
    <location>
        <position position="233"/>
    </location>
    <ligand>
        <name>UDP-N-acetyl-alpha-D-glucosamine</name>
        <dbReference type="ChEBI" id="CHEBI:57705"/>
    </ligand>
</feature>
<comment type="pathway">
    <text evidence="18">Bacterial outer membrane biogenesis; LPS lipid A biosynthesis.</text>
</comment>
<evidence type="ECO:0000256" key="17">
    <source>
        <dbReference type="ARBA" id="ARBA00049628"/>
    </source>
</evidence>
<feature type="binding site" evidence="18">
    <location>
        <begin position="83"/>
        <end position="84"/>
    </location>
    <ligand>
        <name>UDP-N-acetyl-alpha-D-glucosamine</name>
        <dbReference type="ChEBI" id="CHEBI:57705"/>
    </ligand>
</feature>
<evidence type="ECO:0000256" key="16">
    <source>
        <dbReference type="ARBA" id="ARBA00048493"/>
    </source>
</evidence>
<feature type="binding site" evidence="18">
    <location>
        <position position="369"/>
    </location>
    <ligand>
        <name>acetyl-CoA</name>
        <dbReference type="ChEBI" id="CHEBI:57288"/>
    </ligand>
</feature>
<dbReference type="UniPathway" id="UPA00113">
    <property type="reaction ID" value="UER00532"/>
</dbReference>
<evidence type="ECO:0000256" key="13">
    <source>
        <dbReference type="ARBA" id="ARBA00023315"/>
    </source>
</evidence>
<dbReference type="GO" id="GO:0019134">
    <property type="term" value="F:glucosamine-1-phosphate N-acetyltransferase activity"/>
    <property type="evidence" value="ECO:0007669"/>
    <property type="project" value="UniProtKB-UniRule"/>
</dbReference>
<dbReference type="PANTHER" id="PTHR43584">
    <property type="entry name" value="NUCLEOTIDYL TRANSFERASE"/>
    <property type="match status" value="1"/>
</dbReference>
<dbReference type="EC" id="2.3.1.157" evidence="18"/>
<keyword evidence="14 18" id="KW-0961">Cell wall biogenesis/degradation</keyword>
<keyword evidence="4 18" id="KW-0963">Cytoplasm</keyword>
<reference evidence="20" key="1">
    <citation type="journal article" date="2014" name="Int. J. Syst. Evol. Microbiol.">
        <title>Complete genome sequence of Corynebacterium casei LMG S-19264T (=DSM 44701T), isolated from a smear-ripened cheese.</title>
        <authorList>
            <consortium name="US DOE Joint Genome Institute (JGI-PGF)"/>
            <person name="Walter F."/>
            <person name="Albersmeier A."/>
            <person name="Kalinowski J."/>
            <person name="Ruckert C."/>
        </authorList>
    </citation>
    <scope>NUCLEOTIDE SEQUENCE</scope>
    <source>
        <strain evidence="20">CGMCC 1.15725</strain>
    </source>
</reference>
<evidence type="ECO:0000256" key="14">
    <source>
        <dbReference type="ARBA" id="ARBA00023316"/>
    </source>
</evidence>
<feature type="binding site" evidence="18">
    <location>
        <position position="322"/>
    </location>
    <ligand>
        <name>UDP-N-acetyl-alpha-D-glucosamine</name>
        <dbReference type="ChEBI" id="CHEBI:57705"/>
    </ligand>
</feature>
<dbReference type="InterPro" id="IPR050065">
    <property type="entry name" value="GlmU-like"/>
</dbReference>
<dbReference type="GO" id="GO:0071555">
    <property type="term" value="P:cell wall organization"/>
    <property type="evidence" value="ECO:0007669"/>
    <property type="project" value="UniProtKB-KW"/>
</dbReference>
<comment type="similarity">
    <text evidence="3 18">In the N-terminal section; belongs to the N-acetylglucosamine-1-phosphate uridyltransferase family.</text>
</comment>
<dbReference type="GO" id="GO:0003977">
    <property type="term" value="F:UDP-N-acetylglucosamine diphosphorylase activity"/>
    <property type="evidence" value="ECO:0007669"/>
    <property type="project" value="UniProtKB-UniRule"/>
</dbReference>
<reference evidence="20" key="2">
    <citation type="submission" date="2020-09" db="EMBL/GenBank/DDBJ databases">
        <authorList>
            <person name="Sun Q."/>
            <person name="Zhou Y."/>
        </authorList>
    </citation>
    <scope>NUCLEOTIDE SEQUENCE</scope>
    <source>
        <strain evidence="20">CGMCC 1.15725</strain>
    </source>
</reference>
<evidence type="ECO:0000256" key="9">
    <source>
        <dbReference type="ARBA" id="ARBA00022842"/>
    </source>
</evidence>
<evidence type="ECO:0000256" key="12">
    <source>
        <dbReference type="ARBA" id="ARBA00023268"/>
    </source>
</evidence>
<dbReference type="Gene3D" id="2.160.10.10">
    <property type="entry name" value="Hexapeptide repeat proteins"/>
    <property type="match status" value="1"/>
</dbReference>
<feature type="binding site" evidence="18">
    <location>
        <begin position="15"/>
        <end position="18"/>
    </location>
    <ligand>
        <name>UDP-N-acetyl-alpha-D-glucosamine</name>
        <dbReference type="ChEBI" id="CHEBI:57705"/>
    </ligand>
</feature>
<feature type="binding site" evidence="18">
    <location>
        <position position="161"/>
    </location>
    <ligand>
        <name>UDP-N-acetyl-alpha-D-glucosamine</name>
        <dbReference type="ChEBI" id="CHEBI:57705"/>
    </ligand>
</feature>
<comment type="subcellular location">
    <subcellularLocation>
        <location evidence="1 18">Cytoplasm</location>
    </subcellularLocation>
</comment>
<comment type="cofactor">
    <cofactor evidence="18">
        <name>Mg(2+)</name>
        <dbReference type="ChEBI" id="CHEBI:18420"/>
    </cofactor>
    <text evidence="18">Binds 1 Mg(2+) ion per subunit.</text>
</comment>
<feature type="binding site" evidence="18">
    <location>
        <position position="366"/>
    </location>
    <ligand>
        <name>UDP-N-acetyl-alpha-D-glucosamine</name>
        <dbReference type="ChEBI" id="CHEBI:57705"/>
    </ligand>
</feature>
<dbReference type="AlphaFoldDB" id="A0A8J2YXL0"/>
<dbReference type="UniPathway" id="UPA00973"/>
<feature type="active site" description="Proton acceptor" evidence="18">
    <location>
        <position position="352"/>
    </location>
</feature>
<dbReference type="PANTHER" id="PTHR43584:SF3">
    <property type="entry name" value="BIFUNCTIONAL PROTEIN GLMU"/>
    <property type="match status" value="1"/>
</dbReference>
<dbReference type="Pfam" id="PF00132">
    <property type="entry name" value="Hexapep"/>
    <property type="match status" value="2"/>
</dbReference>
<dbReference type="EMBL" id="BMJQ01000013">
    <property type="protein sequence ID" value="GGF35186.1"/>
    <property type="molecule type" value="Genomic_DNA"/>
</dbReference>
<dbReference type="GO" id="GO:0005737">
    <property type="term" value="C:cytoplasm"/>
    <property type="evidence" value="ECO:0007669"/>
    <property type="project" value="UniProtKB-SubCell"/>
</dbReference>
<evidence type="ECO:0000259" key="19">
    <source>
        <dbReference type="Pfam" id="PF12804"/>
    </source>
</evidence>
<dbReference type="InterPro" id="IPR029044">
    <property type="entry name" value="Nucleotide-diphossugar_trans"/>
</dbReference>
<comment type="pathway">
    <text evidence="18">Nucleotide-sugar biosynthesis; UDP-N-acetyl-alpha-D-glucosamine biosynthesis; UDP-N-acetyl-alpha-D-glucosamine from N-acetyl-alpha-D-glucosamine 1-phosphate: step 1/1.</text>
</comment>
<dbReference type="InterPro" id="IPR001451">
    <property type="entry name" value="Hexapep"/>
</dbReference>
<evidence type="ECO:0000256" key="18">
    <source>
        <dbReference type="HAMAP-Rule" id="MF_01631"/>
    </source>
</evidence>
<evidence type="ECO:0000256" key="6">
    <source>
        <dbReference type="ARBA" id="ARBA00022695"/>
    </source>
</evidence>
<feature type="region of interest" description="N-acetyltransferase" evidence="18">
    <location>
        <begin position="257"/>
        <end position="452"/>
    </location>
</feature>
<dbReference type="GO" id="GO:0009245">
    <property type="term" value="P:lipid A biosynthetic process"/>
    <property type="evidence" value="ECO:0007669"/>
    <property type="project" value="UniProtKB-UniRule"/>
</dbReference>
<comment type="subunit">
    <text evidence="18">Homotrimer.</text>
</comment>
<evidence type="ECO:0000256" key="5">
    <source>
        <dbReference type="ARBA" id="ARBA00022679"/>
    </source>
</evidence>
<comment type="similarity">
    <text evidence="2 18">In the C-terminal section; belongs to the transferase hexapeptide repeat family.</text>
</comment>
<feature type="binding site" evidence="18">
    <location>
        <position position="233"/>
    </location>
    <ligand>
        <name>Mg(2+)</name>
        <dbReference type="ChEBI" id="CHEBI:18420"/>
    </ligand>
</feature>
<dbReference type="Proteomes" id="UP000646365">
    <property type="component" value="Unassembled WGS sequence"/>
</dbReference>
<evidence type="ECO:0000313" key="21">
    <source>
        <dbReference type="Proteomes" id="UP000646365"/>
    </source>
</evidence>
<dbReference type="Gene3D" id="3.90.550.10">
    <property type="entry name" value="Spore Coat Polysaccharide Biosynthesis Protein SpsA, Chain A"/>
    <property type="match status" value="1"/>
</dbReference>
<feature type="binding site" evidence="18">
    <location>
        <begin position="107"/>
        <end position="109"/>
    </location>
    <ligand>
        <name>UDP-N-acetyl-alpha-D-glucosamine</name>
        <dbReference type="ChEBI" id="CHEBI:57705"/>
    </ligand>
</feature>
<feature type="binding site" evidence="18">
    <location>
        <position position="176"/>
    </location>
    <ligand>
        <name>UDP-N-acetyl-alpha-D-glucosamine</name>
        <dbReference type="ChEBI" id="CHEBI:57705"/>
    </ligand>
</feature>
<sequence>MEGGMSRNRLAVVVLAAGKGTRMKSALPKVMHEIAGRPMLRHVLDTCAGLDPDRMVVVAGPDMPSVEAAAVPHAIAHQLEQRGTGHAVGCARAALGEAPFDAVLVVYGDTPLITVETLARMVEERERTGAAVVVLGMRVAPPNAYGRLVLDGSGDLDAIVEAVEASPGILALDLCNSGVMVIDGAALFGLVDRVRDDNSKGEFYLTDIVGIARGDGRRARVVEAPADELVGVNSRADLAAAEAILQQRLRAAAMANGATLVDPASVFLAADTVLGRDVVIGPQVVFGPGVTVGDRVQIKPFCHIEGARIGAGAIIGPFARLRPGTVLADDVHIGNFVELKNAEMGPGAKANHLTYLGDATIGGGSNIGAGTITVNYDGFGKYRTEIGARAFIGSNSSLVAPIKIGDGAMTAAGSVVTHDVEADAIAIGRARQVDKPGRAAEFRALQRAKHKK</sequence>
<dbReference type="GO" id="GO:0006048">
    <property type="term" value="P:UDP-N-acetylglucosamine biosynthetic process"/>
    <property type="evidence" value="ECO:0007669"/>
    <property type="project" value="UniProtKB-UniPathway"/>
</dbReference>
<dbReference type="InterPro" id="IPR011004">
    <property type="entry name" value="Trimer_LpxA-like_sf"/>
</dbReference>
<feature type="binding site" evidence="18">
    <location>
        <position position="78"/>
    </location>
    <ligand>
        <name>UDP-N-acetyl-alpha-D-glucosamine</name>
        <dbReference type="ChEBI" id="CHEBI:57705"/>
    </ligand>
</feature>
<dbReference type="GO" id="GO:0008360">
    <property type="term" value="P:regulation of cell shape"/>
    <property type="evidence" value="ECO:0007669"/>
    <property type="project" value="UniProtKB-KW"/>
</dbReference>
<keyword evidence="7 18" id="KW-0479">Metal-binding</keyword>
<dbReference type="GO" id="GO:0016020">
    <property type="term" value="C:membrane"/>
    <property type="evidence" value="ECO:0007669"/>
    <property type="project" value="GOC"/>
</dbReference>
<feature type="binding site" evidence="18">
    <location>
        <position position="340"/>
    </location>
    <ligand>
        <name>UDP-N-acetyl-alpha-D-glucosamine</name>
        <dbReference type="ChEBI" id="CHEBI:57705"/>
    </ligand>
</feature>
<protein>
    <recommendedName>
        <fullName evidence="18">Bifunctional protein GlmU</fullName>
    </recommendedName>
    <domain>
        <recommendedName>
            <fullName evidence="18">UDP-N-acetylglucosamine pyrophosphorylase</fullName>
            <ecNumber evidence="18">2.7.7.23</ecNumber>
        </recommendedName>
        <alternativeName>
            <fullName evidence="18">N-acetylglucosamine-1-phosphate uridyltransferase</fullName>
        </alternativeName>
    </domain>
    <domain>
        <recommendedName>
            <fullName evidence="18">Glucosamine-1-phosphate N-acetyltransferase</fullName>
            <ecNumber evidence="18">2.3.1.157</ecNumber>
        </recommendedName>
    </domain>
</protein>
<feature type="binding site" evidence="18">
    <location>
        <position position="429"/>
    </location>
    <ligand>
        <name>acetyl-CoA</name>
        <dbReference type="ChEBI" id="CHEBI:57288"/>
    </ligand>
</feature>
<dbReference type="SUPFAM" id="SSF53448">
    <property type="entry name" value="Nucleotide-diphospho-sugar transferases"/>
    <property type="match status" value="1"/>
</dbReference>
<dbReference type="HAMAP" id="MF_01631">
    <property type="entry name" value="GlmU"/>
    <property type="match status" value="1"/>
</dbReference>
<dbReference type="Pfam" id="PF12804">
    <property type="entry name" value="NTP_transf_3"/>
    <property type="match status" value="1"/>
</dbReference>
<dbReference type="CDD" id="cd03353">
    <property type="entry name" value="LbH_GlmU_C"/>
    <property type="match status" value="1"/>
</dbReference>
<evidence type="ECO:0000256" key="1">
    <source>
        <dbReference type="ARBA" id="ARBA00004496"/>
    </source>
</evidence>
<gene>
    <name evidence="18 20" type="primary">glmU</name>
    <name evidence="20" type="ORF">GCM10011611_46830</name>
</gene>
<evidence type="ECO:0000256" key="7">
    <source>
        <dbReference type="ARBA" id="ARBA00022723"/>
    </source>
</evidence>
<name>A0A8J2YXL0_9PROT</name>
<evidence type="ECO:0000256" key="3">
    <source>
        <dbReference type="ARBA" id="ARBA00007947"/>
    </source>
</evidence>